<keyword evidence="2" id="KW-0472">Membrane</keyword>
<dbReference type="InterPro" id="IPR045584">
    <property type="entry name" value="Pilin-like"/>
</dbReference>
<dbReference type="EMBL" id="CP121196">
    <property type="protein sequence ID" value="XBH15406.1"/>
    <property type="molecule type" value="Genomic_DNA"/>
</dbReference>
<gene>
    <name evidence="3" type="ORF">P8935_12585</name>
</gene>
<protein>
    <submittedName>
        <fullName evidence="3">Type II secretion system protein</fullName>
    </submittedName>
</protein>
<feature type="transmembrane region" description="Helical" evidence="2">
    <location>
        <begin position="63"/>
        <end position="84"/>
    </location>
</feature>
<accession>A0AAU7DF19</accession>
<dbReference type="AlphaFoldDB" id="A0AAU7DF19"/>
<feature type="region of interest" description="Disordered" evidence="1">
    <location>
        <begin position="186"/>
        <end position="270"/>
    </location>
</feature>
<sequence length="343" mass="35939">MHFGFVILSGAAWGPTKWGKRSEGSASFCITAFNQTHRKTEGTQTYLAMNTHPPNRPRPSEEGYILVAVIFMMAILILSLSIAVPRVKAAIQRDREIETMQRGKQYIRAVQLYYKKFNTYPPNVDALVKTNNIRFLRKKYIDPTTGKDEWKPILFGQNKTPQAMGFFGQPLAAANGAGIGPSGGNTGLNGAAGSPGTNGLFNSTPTGSTDTGASGAPTGGTDANGNPVAPTSAAGPTAGPTGTTTTSAFGSTNNPTGTGQTFGGGGIIGFSPQSPKQSILVYKKKNHYNEWEFLYSPQMDQQTMAGGNTGAIGQPASSTTTPVGGTTPTTPAPTPTTPTTPQQ</sequence>
<name>A0AAU7DF19_9BACT</name>
<feature type="region of interest" description="Disordered" evidence="1">
    <location>
        <begin position="302"/>
        <end position="343"/>
    </location>
</feature>
<reference evidence="3" key="1">
    <citation type="submission" date="2023-03" db="EMBL/GenBank/DDBJ databases">
        <title>Edaphobacter sp.</title>
        <authorList>
            <person name="Huber K.J."/>
            <person name="Papendorf J."/>
            <person name="Pilke C."/>
            <person name="Bunk B."/>
            <person name="Sproeer C."/>
            <person name="Pester M."/>
        </authorList>
    </citation>
    <scope>NUCLEOTIDE SEQUENCE</scope>
    <source>
        <strain evidence="3">DSM 110680</strain>
    </source>
</reference>
<keyword evidence="2" id="KW-1133">Transmembrane helix</keyword>
<feature type="compositionally biased region" description="Low complexity" evidence="1">
    <location>
        <begin position="315"/>
        <end position="329"/>
    </location>
</feature>
<keyword evidence="2" id="KW-0812">Transmembrane</keyword>
<proteinExistence type="predicted"/>
<organism evidence="3">
    <name type="scientific">Telmatobacter sp. DSM 110680</name>
    <dbReference type="NCBI Taxonomy" id="3036704"/>
    <lineage>
        <taxon>Bacteria</taxon>
        <taxon>Pseudomonadati</taxon>
        <taxon>Acidobacteriota</taxon>
        <taxon>Terriglobia</taxon>
        <taxon>Terriglobales</taxon>
        <taxon>Acidobacteriaceae</taxon>
        <taxon>Telmatobacter</taxon>
    </lineage>
</organism>
<dbReference type="RefSeq" id="WP_348260639.1">
    <property type="nucleotide sequence ID" value="NZ_CP121196.1"/>
</dbReference>
<feature type="compositionally biased region" description="Polar residues" evidence="1">
    <location>
        <begin position="195"/>
        <end position="212"/>
    </location>
</feature>
<evidence type="ECO:0000256" key="1">
    <source>
        <dbReference type="SAM" id="MobiDB-lite"/>
    </source>
</evidence>
<feature type="compositionally biased region" description="Low complexity" evidence="1">
    <location>
        <begin position="229"/>
        <end position="259"/>
    </location>
</feature>
<evidence type="ECO:0000313" key="3">
    <source>
        <dbReference type="EMBL" id="XBH15406.1"/>
    </source>
</evidence>
<dbReference type="SUPFAM" id="SSF54523">
    <property type="entry name" value="Pili subunits"/>
    <property type="match status" value="1"/>
</dbReference>
<feature type="compositionally biased region" description="Pro residues" evidence="1">
    <location>
        <begin position="330"/>
        <end position="343"/>
    </location>
</feature>
<evidence type="ECO:0000256" key="2">
    <source>
        <dbReference type="SAM" id="Phobius"/>
    </source>
</evidence>